<keyword evidence="3 6" id="KW-0812">Transmembrane</keyword>
<name>A0A517MQ66_9BACT</name>
<proteinExistence type="predicted"/>
<organism evidence="7 8">
    <name type="scientific">Adhaeretor mobilis</name>
    <dbReference type="NCBI Taxonomy" id="1930276"/>
    <lineage>
        <taxon>Bacteria</taxon>
        <taxon>Pseudomonadati</taxon>
        <taxon>Planctomycetota</taxon>
        <taxon>Planctomycetia</taxon>
        <taxon>Pirellulales</taxon>
        <taxon>Lacipirellulaceae</taxon>
        <taxon>Adhaeretor</taxon>
    </lineage>
</organism>
<dbReference type="Pfam" id="PF01810">
    <property type="entry name" value="LysE"/>
    <property type="match status" value="1"/>
</dbReference>
<feature type="transmembrane region" description="Helical" evidence="6">
    <location>
        <begin position="155"/>
        <end position="177"/>
    </location>
</feature>
<dbReference type="EMBL" id="CP036263">
    <property type="protein sequence ID" value="QDS97018.1"/>
    <property type="molecule type" value="Genomic_DNA"/>
</dbReference>
<evidence type="ECO:0000256" key="6">
    <source>
        <dbReference type="SAM" id="Phobius"/>
    </source>
</evidence>
<protein>
    <submittedName>
        <fullName evidence="7">LysE type translocator</fullName>
    </submittedName>
</protein>
<evidence type="ECO:0000256" key="5">
    <source>
        <dbReference type="ARBA" id="ARBA00023136"/>
    </source>
</evidence>
<keyword evidence="5 6" id="KW-0472">Membrane</keyword>
<dbReference type="GO" id="GO:0015171">
    <property type="term" value="F:amino acid transmembrane transporter activity"/>
    <property type="evidence" value="ECO:0007669"/>
    <property type="project" value="TreeGrafter"/>
</dbReference>
<feature type="transmembrane region" description="Helical" evidence="6">
    <location>
        <begin position="23"/>
        <end position="44"/>
    </location>
</feature>
<feature type="transmembrane region" description="Helical" evidence="6">
    <location>
        <begin position="93"/>
        <end position="111"/>
    </location>
</feature>
<dbReference type="InterPro" id="IPR001123">
    <property type="entry name" value="LeuE-type"/>
</dbReference>
<dbReference type="AlphaFoldDB" id="A0A517MQ66"/>
<keyword evidence="2" id="KW-1003">Cell membrane</keyword>
<gene>
    <name evidence="7" type="ORF">HG15A2_02770</name>
</gene>
<evidence type="ECO:0000313" key="7">
    <source>
        <dbReference type="EMBL" id="QDS97018.1"/>
    </source>
</evidence>
<comment type="subcellular location">
    <subcellularLocation>
        <location evidence="1">Cell membrane</location>
        <topology evidence="1">Multi-pass membrane protein</topology>
    </subcellularLocation>
</comment>
<dbReference type="GO" id="GO:0005886">
    <property type="term" value="C:plasma membrane"/>
    <property type="evidence" value="ECO:0007669"/>
    <property type="project" value="UniProtKB-SubCell"/>
</dbReference>
<accession>A0A517MQ66</accession>
<dbReference type="Proteomes" id="UP000319852">
    <property type="component" value="Chromosome"/>
</dbReference>
<evidence type="ECO:0000313" key="8">
    <source>
        <dbReference type="Proteomes" id="UP000319852"/>
    </source>
</evidence>
<evidence type="ECO:0000256" key="1">
    <source>
        <dbReference type="ARBA" id="ARBA00004651"/>
    </source>
</evidence>
<evidence type="ECO:0000256" key="2">
    <source>
        <dbReference type="ARBA" id="ARBA00022475"/>
    </source>
</evidence>
<keyword evidence="4 6" id="KW-1133">Transmembrane helix</keyword>
<sequence>MLSPGPAGLASFLLATRYRVSQLVPFQLGIVLVYAVVAIAIGLLTEQISGLSPLAIRVLQFVGGLFIIYLGVQLARRTQHVTKQYSPTLLNGVMLQCLNPKFPGVVLAVFANRNSQSTLETAAIISLVGAIGLLIYSAAGALLRFRQATEKRLRAVDVLSGALLCAVGCWFVLRALLDG</sequence>
<feature type="transmembrane region" description="Helical" evidence="6">
    <location>
        <begin position="123"/>
        <end position="143"/>
    </location>
</feature>
<dbReference type="KEGG" id="amob:HG15A2_02770"/>
<feature type="transmembrane region" description="Helical" evidence="6">
    <location>
        <begin position="50"/>
        <end position="72"/>
    </location>
</feature>
<dbReference type="PANTHER" id="PTHR30086">
    <property type="entry name" value="ARGININE EXPORTER PROTEIN ARGO"/>
    <property type="match status" value="1"/>
</dbReference>
<dbReference type="PANTHER" id="PTHR30086:SF20">
    <property type="entry name" value="ARGININE EXPORTER PROTEIN ARGO-RELATED"/>
    <property type="match status" value="1"/>
</dbReference>
<evidence type="ECO:0000256" key="3">
    <source>
        <dbReference type="ARBA" id="ARBA00022692"/>
    </source>
</evidence>
<evidence type="ECO:0000256" key="4">
    <source>
        <dbReference type="ARBA" id="ARBA00022989"/>
    </source>
</evidence>
<keyword evidence="8" id="KW-1185">Reference proteome</keyword>
<reference evidence="7 8" key="1">
    <citation type="submission" date="2019-02" db="EMBL/GenBank/DDBJ databases">
        <title>Deep-cultivation of Planctomycetes and their phenomic and genomic characterization uncovers novel biology.</title>
        <authorList>
            <person name="Wiegand S."/>
            <person name="Jogler M."/>
            <person name="Boedeker C."/>
            <person name="Pinto D."/>
            <person name="Vollmers J."/>
            <person name="Rivas-Marin E."/>
            <person name="Kohn T."/>
            <person name="Peeters S.H."/>
            <person name="Heuer A."/>
            <person name="Rast P."/>
            <person name="Oberbeckmann S."/>
            <person name="Bunk B."/>
            <person name="Jeske O."/>
            <person name="Meyerdierks A."/>
            <person name="Storesund J.E."/>
            <person name="Kallscheuer N."/>
            <person name="Luecker S."/>
            <person name="Lage O.M."/>
            <person name="Pohl T."/>
            <person name="Merkel B.J."/>
            <person name="Hornburger P."/>
            <person name="Mueller R.-W."/>
            <person name="Bruemmer F."/>
            <person name="Labrenz M."/>
            <person name="Spormann A.M."/>
            <person name="Op den Camp H."/>
            <person name="Overmann J."/>
            <person name="Amann R."/>
            <person name="Jetten M.S.M."/>
            <person name="Mascher T."/>
            <person name="Medema M.H."/>
            <person name="Devos D.P."/>
            <person name="Kaster A.-K."/>
            <person name="Ovreas L."/>
            <person name="Rohde M."/>
            <person name="Galperin M.Y."/>
            <person name="Jogler C."/>
        </authorList>
    </citation>
    <scope>NUCLEOTIDE SEQUENCE [LARGE SCALE GENOMIC DNA]</scope>
    <source>
        <strain evidence="7 8">HG15A2</strain>
    </source>
</reference>